<dbReference type="RefSeq" id="WP_193905299.1">
    <property type="nucleotide sequence ID" value="NZ_JADEXG010000007.1"/>
</dbReference>
<accession>A0A8J7AU28</accession>
<dbReference type="AlphaFoldDB" id="A0A8J7AU28"/>
<evidence type="ECO:0000313" key="3">
    <source>
        <dbReference type="Proteomes" id="UP000636505"/>
    </source>
</evidence>
<keyword evidence="3" id="KW-1185">Reference proteome</keyword>
<protein>
    <submittedName>
        <fullName evidence="2">Uncharacterized protein</fullName>
    </submittedName>
</protein>
<name>A0A8J7AU28_9CYAN</name>
<dbReference type="Proteomes" id="UP000636505">
    <property type="component" value="Unassembled WGS sequence"/>
</dbReference>
<proteinExistence type="predicted"/>
<feature type="chain" id="PRO_5035187568" evidence="1">
    <location>
        <begin position="25"/>
        <end position="90"/>
    </location>
</feature>
<organism evidence="2 3">
    <name type="scientific">Vasconcelosia minhoensis LEGE 07310</name>
    <dbReference type="NCBI Taxonomy" id="915328"/>
    <lineage>
        <taxon>Bacteria</taxon>
        <taxon>Bacillati</taxon>
        <taxon>Cyanobacteriota</taxon>
        <taxon>Cyanophyceae</taxon>
        <taxon>Nodosilineales</taxon>
        <taxon>Cymatolegaceae</taxon>
        <taxon>Vasconcelosia</taxon>
        <taxon>Vasconcelosia minhoensis</taxon>
    </lineage>
</organism>
<evidence type="ECO:0000256" key="1">
    <source>
        <dbReference type="SAM" id="SignalP"/>
    </source>
</evidence>
<reference evidence="2" key="1">
    <citation type="submission" date="2020-10" db="EMBL/GenBank/DDBJ databases">
        <authorList>
            <person name="Castelo-Branco R."/>
            <person name="Eusebio N."/>
            <person name="Adriana R."/>
            <person name="Vieira A."/>
            <person name="Brugerolle De Fraissinette N."/>
            <person name="Rezende De Castro R."/>
            <person name="Schneider M.P."/>
            <person name="Vasconcelos V."/>
            <person name="Leao P.N."/>
        </authorList>
    </citation>
    <scope>NUCLEOTIDE SEQUENCE</scope>
    <source>
        <strain evidence="2">LEGE 07310</strain>
    </source>
</reference>
<gene>
    <name evidence="2" type="ORF">IQ241_04890</name>
</gene>
<sequence length="90" mass="9932">MKRIAISILSVLIATAAIAPVTRAAEESYSFQQRRLALLDQRGTKADDKLSLQEQRFQVLDRGSAKADDKTLQALRYDVLDRGSAKALGQ</sequence>
<evidence type="ECO:0000313" key="2">
    <source>
        <dbReference type="EMBL" id="MBE9076638.1"/>
    </source>
</evidence>
<feature type="signal peptide" evidence="1">
    <location>
        <begin position="1"/>
        <end position="24"/>
    </location>
</feature>
<keyword evidence="1" id="KW-0732">Signal</keyword>
<dbReference type="EMBL" id="JADEXG010000007">
    <property type="protein sequence ID" value="MBE9076638.1"/>
    <property type="molecule type" value="Genomic_DNA"/>
</dbReference>
<comment type="caution">
    <text evidence="2">The sequence shown here is derived from an EMBL/GenBank/DDBJ whole genome shotgun (WGS) entry which is preliminary data.</text>
</comment>